<dbReference type="InterPro" id="IPR037507">
    <property type="entry name" value="Ribosomal_mL59"/>
</dbReference>
<dbReference type="PANTHER" id="PTHR28041">
    <property type="entry name" value="54S RIBOSOMAL PROTEIN L25, MITOCHONDRIAL"/>
    <property type="match status" value="1"/>
</dbReference>
<proteinExistence type="predicted"/>
<evidence type="ECO:0000259" key="1">
    <source>
        <dbReference type="Pfam" id="PF18126"/>
    </source>
</evidence>
<dbReference type="STRING" id="5627.A0A1C7LTG4"/>
<dbReference type="GO" id="GO:0005762">
    <property type="term" value="C:mitochondrial large ribosomal subunit"/>
    <property type="evidence" value="ECO:0007669"/>
    <property type="project" value="InterPro"/>
</dbReference>
<accession>A0A1C7LTG4</accession>
<dbReference type="Proteomes" id="UP000092993">
    <property type="component" value="Unassembled WGS sequence"/>
</dbReference>
<dbReference type="Pfam" id="PF18126">
    <property type="entry name" value="Mitoc_mL59"/>
    <property type="match status" value="1"/>
</dbReference>
<dbReference type="OMA" id="SMERRIH"/>
<dbReference type="AlphaFoldDB" id="A0A1C7LTG4"/>
<dbReference type="PANTHER" id="PTHR28041:SF1">
    <property type="entry name" value="LARGE RIBOSOMAL SUBUNIT PROTEIN ML59"/>
    <property type="match status" value="1"/>
</dbReference>
<keyword evidence="3" id="KW-1185">Reference proteome</keyword>
<name>A0A1C7LTG4_GRIFR</name>
<keyword evidence="2" id="KW-0687">Ribonucleoprotein</keyword>
<evidence type="ECO:0000313" key="2">
    <source>
        <dbReference type="EMBL" id="OBZ67456.1"/>
    </source>
</evidence>
<dbReference type="EMBL" id="LUGG01000024">
    <property type="protein sequence ID" value="OBZ67456.1"/>
    <property type="molecule type" value="Genomic_DNA"/>
</dbReference>
<protein>
    <submittedName>
        <fullName evidence="2">54S ribosomal protein L25, mitochondrial</fullName>
    </submittedName>
</protein>
<feature type="domain" description="Large ribosomal subunit protein mL59" evidence="1">
    <location>
        <begin position="5"/>
        <end position="163"/>
    </location>
</feature>
<reference evidence="2 3" key="1">
    <citation type="submission" date="2016-03" db="EMBL/GenBank/DDBJ databases">
        <title>Whole genome sequencing of Grifola frondosa 9006-11.</title>
        <authorList>
            <person name="Min B."/>
            <person name="Park H."/>
            <person name="Kim J.-G."/>
            <person name="Cho H."/>
            <person name="Oh Y.-L."/>
            <person name="Kong W.-S."/>
            <person name="Choi I.-G."/>
        </authorList>
    </citation>
    <scope>NUCLEOTIDE SEQUENCE [LARGE SCALE GENOMIC DNA]</scope>
    <source>
        <strain evidence="2 3">9006-11</strain>
    </source>
</reference>
<dbReference type="OrthoDB" id="18529at2759"/>
<evidence type="ECO:0000313" key="3">
    <source>
        <dbReference type="Proteomes" id="UP000092993"/>
    </source>
</evidence>
<sequence length="230" mass="26114">MAALQAIKQFRIRELGSLLKTTPVATNALPKVTNPFLPFKNPESGRWAPPKYSLRRQAELIKHARASNTLHLLPPGPKLRSKELQSAFAAAAKDLAQEWWTGKVQWEGELKEKVVPGAEFGNRLYAGKKVMFKGHKWERTMAERMKKRKLLMKGMEARIERFKSVRTSDLAARVDVVLTCCYNTDLQEENSEPSQCTAECIIFETAILVSMGAYTTSYFRFPFMLSIICV</sequence>
<dbReference type="GO" id="GO:0003735">
    <property type="term" value="F:structural constituent of ribosome"/>
    <property type="evidence" value="ECO:0007669"/>
    <property type="project" value="InterPro"/>
</dbReference>
<keyword evidence="2" id="KW-0689">Ribosomal protein</keyword>
<organism evidence="2 3">
    <name type="scientific">Grifola frondosa</name>
    <name type="common">Maitake</name>
    <name type="synonym">Polyporus frondosus</name>
    <dbReference type="NCBI Taxonomy" id="5627"/>
    <lineage>
        <taxon>Eukaryota</taxon>
        <taxon>Fungi</taxon>
        <taxon>Dikarya</taxon>
        <taxon>Basidiomycota</taxon>
        <taxon>Agaricomycotina</taxon>
        <taxon>Agaricomycetes</taxon>
        <taxon>Polyporales</taxon>
        <taxon>Grifolaceae</taxon>
        <taxon>Grifola</taxon>
    </lineage>
</organism>
<comment type="caution">
    <text evidence="2">The sequence shown here is derived from an EMBL/GenBank/DDBJ whole genome shotgun (WGS) entry which is preliminary data.</text>
</comment>
<gene>
    <name evidence="2" type="primary">MRPL25</name>
    <name evidence="2" type="ORF">A0H81_12622</name>
</gene>
<dbReference type="InterPro" id="IPR040922">
    <property type="entry name" value="Ribosomal_mL59_dom"/>
</dbReference>